<dbReference type="Proteomes" id="UP001215598">
    <property type="component" value="Unassembled WGS sequence"/>
</dbReference>
<reference evidence="2" key="1">
    <citation type="submission" date="2023-03" db="EMBL/GenBank/DDBJ databases">
        <title>Massive genome expansion in bonnet fungi (Mycena s.s.) driven by repeated elements and novel gene families across ecological guilds.</title>
        <authorList>
            <consortium name="Lawrence Berkeley National Laboratory"/>
            <person name="Harder C.B."/>
            <person name="Miyauchi S."/>
            <person name="Viragh M."/>
            <person name="Kuo A."/>
            <person name="Thoen E."/>
            <person name="Andreopoulos B."/>
            <person name="Lu D."/>
            <person name="Skrede I."/>
            <person name="Drula E."/>
            <person name="Henrissat B."/>
            <person name="Morin E."/>
            <person name="Kohler A."/>
            <person name="Barry K."/>
            <person name="LaButti K."/>
            <person name="Morin E."/>
            <person name="Salamov A."/>
            <person name="Lipzen A."/>
            <person name="Mereny Z."/>
            <person name="Hegedus B."/>
            <person name="Baldrian P."/>
            <person name="Stursova M."/>
            <person name="Weitz H."/>
            <person name="Taylor A."/>
            <person name="Grigoriev I.V."/>
            <person name="Nagy L.G."/>
            <person name="Martin F."/>
            <person name="Kauserud H."/>
        </authorList>
    </citation>
    <scope>NUCLEOTIDE SEQUENCE</scope>
    <source>
        <strain evidence="2">CBHHK182m</strain>
    </source>
</reference>
<feature type="compositionally biased region" description="Low complexity" evidence="1">
    <location>
        <begin position="35"/>
        <end position="53"/>
    </location>
</feature>
<name>A0AAD7I6V2_9AGAR</name>
<gene>
    <name evidence="2" type="ORF">B0H16DRAFT_1891923</name>
</gene>
<dbReference type="EMBL" id="JARKIB010000121">
    <property type="protein sequence ID" value="KAJ7736418.1"/>
    <property type="molecule type" value="Genomic_DNA"/>
</dbReference>
<protein>
    <submittedName>
        <fullName evidence="2">Uncharacterized protein</fullName>
    </submittedName>
</protein>
<organism evidence="2 3">
    <name type="scientific">Mycena metata</name>
    <dbReference type="NCBI Taxonomy" id="1033252"/>
    <lineage>
        <taxon>Eukaryota</taxon>
        <taxon>Fungi</taxon>
        <taxon>Dikarya</taxon>
        <taxon>Basidiomycota</taxon>
        <taxon>Agaricomycotina</taxon>
        <taxon>Agaricomycetes</taxon>
        <taxon>Agaricomycetidae</taxon>
        <taxon>Agaricales</taxon>
        <taxon>Marasmiineae</taxon>
        <taxon>Mycenaceae</taxon>
        <taxon>Mycena</taxon>
    </lineage>
</organism>
<proteinExistence type="predicted"/>
<dbReference type="AlphaFoldDB" id="A0AAD7I6V2"/>
<sequence length="326" mass="35445">MPRDFFLSHPRAPAYPPPALRMHLIDDSSHGPSMSTPSAPSRLPSAARPPSRSTRPDDALTASPSTFLPALQLPCLRASALTLPSTASWTPRPAAPSLRTALESEVVEYTLVVHDYDTLVPRRLSCRPRPPRAPWSSTQLNQSSVLARRAPPGSMAQTSDTTSVVALRPDNCIPASGTPLLACGQLIQSRVRTRRARPTPACFCVHAVILRLYHCIHAFVASFTIVRVRRNALRGLRSSLDSGPPIIWMLYCPSLAYPFPPYPRSQHPPTRRPAAPCLQRTLHSSATVIALAGGDDVCVGVASTGREPLRPPTPSLPFRRVALILR</sequence>
<evidence type="ECO:0000313" key="2">
    <source>
        <dbReference type="EMBL" id="KAJ7736418.1"/>
    </source>
</evidence>
<evidence type="ECO:0000313" key="3">
    <source>
        <dbReference type="Proteomes" id="UP001215598"/>
    </source>
</evidence>
<feature type="region of interest" description="Disordered" evidence="1">
    <location>
        <begin position="1"/>
        <end position="63"/>
    </location>
</feature>
<accession>A0AAD7I6V2</accession>
<evidence type="ECO:0000256" key="1">
    <source>
        <dbReference type="SAM" id="MobiDB-lite"/>
    </source>
</evidence>
<keyword evidence="3" id="KW-1185">Reference proteome</keyword>
<comment type="caution">
    <text evidence="2">The sequence shown here is derived from an EMBL/GenBank/DDBJ whole genome shotgun (WGS) entry which is preliminary data.</text>
</comment>